<evidence type="ECO:0000313" key="2">
    <source>
        <dbReference type="Proteomes" id="UP000029221"/>
    </source>
</evidence>
<comment type="caution">
    <text evidence="1">The sequence shown here is derived from an EMBL/GenBank/DDBJ whole genome shotgun (WGS) entry which is preliminary data.</text>
</comment>
<sequence>MASRFHKILKGDFLTQEGAAKNWRFILFMALLALIMIYTGHSFEKKVHRLSKLNDEVNELRSEFYDLENKLMFMQMESEVAKRLKESGIAPAQEPPQKIKIKLPVDGNNG</sequence>
<dbReference type="InterPro" id="IPR045755">
    <property type="entry name" value="FtsL-like"/>
</dbReference>
<dbReference type="AlphaFoldDB" id="A0A090Q737"/>
<gene>
    <name evidence="1" type="ORF">JCM19294_1599</name>
</gene>
<accession>A0A090Q737</accession>
<proteinExistence type="predicted"/>
<dbReference type="eggNOG" id="ENOG5032RM9">
    <property type="taxonomic scope" value="Bacteria"/>
</dbReference>
<dbReference type="RefSeq" id="WP_042279917.1">
    <property type="nucleotide sequence ID" value="NZ_BBML01000008.1"/>
</dbReference>
<dbReference type="Pfam" id="PF19579">
    <property type="entry name" value="FtsL_2"/>
    <property type="match status" value="1"/>
</dbReference>
<keyword evidence="2" id="KW-1185">Reference proteome</keyword>
<dbReference type="Proteomes" id="UP000029221">
    <property type="component" value="Unassembled WGS sequence"/>
</dbReference>
<dbReference type="STRING" id="319236.BST91_00980"/>
<organism evidence="1 2">
    <name type="scientific">Nonlabens tegetincola</name>
    <dbReference type="NCBI Taxonomy" id="323273"/>
    <lineage>
        <taxon>Bacteria</taxon>
        <taxon>Pseudomonadati</taxon>
        <taxon>Bacteroidota</taxon>
        <taxon>Flavobacteriia</taxon>
        <taxon>Flavobacteriales</taxon>
        <taxon>Flavobacteriaceae</taxon>
        <taxon>Nonlabens</taxon>
    </lineage>
</organism>
<dbReference type="EMBL" id="BBML01000008">
    <property type="protein sequence ID" value="GAK97977.1"/>
    <property type="molecule type" value="Genomic_DNA"/>
</dbReference>
<protein>
    <submittedName>
        <fullName evidence="1">Uncharacterized protein</fullName>
    </submittedName>
</protein>
<accession>A0A2S7TF42</accession>
<name>A0A090Q737_9FLAO</name>
<reference evidence="1" key="1">
    <citation type="journal article" date="2014" name="Genome Announc.">
        <title>Draft Genome Sequences of Marine Flavobacterium Nonlabens Strains NR17, NR24, NR27, NR32, NR33, and Ara13.</title>
        <authorList>
            <person name="Nakanishi M."/>
            <person name="Meirelles P."/>
            <person name="Suzuki R."/>
            <person name="Takatani N."/>
            <person name="Mino S."/>
            <person name="Suda W."/>
            <person name="Oshima K."/>
            <person name="Hattori M."/>
            <person name="Ohkuma M."/>
            <person name="Hosokawa M."/>
            <person name="Miyashita K."/>
            <person name="Thompson F.L."/>
            <person name="Niwa A."/>
            <person name="Sawabe T."/>
            <person name="Sawabe T."/>
        </authorList>
    </citation>
    <scope>NUCLEOTIDE SEQUENCE [LARGE SCALE GENOMIC DNA]</scope>
    <source>
        <strain evidence="1">JCM 19294</strain>
    </source>
</reference>
<evidence type="ECO:0000313" key="1">
    <source>
        <dbReference type="EMBL" id="GAK97977.1"/>
    </source>
</evidence>